<keyword evidence="12 15" id="KW-0170">Cobalt</keyword>
<dbReference type="UniPathway" id="UPA00034">
    <property type="reaction ID" value="UER00021"/>
</dbReference>
<feature type="binding site" evidence="15">
    <location>
        <position position="65"/>
    </location>
    <ligand>
        <name>Zn(2+)</name>
        <dbReference type="ChEBI" id="CHEBI:29105"/>
        <label>1</label>
    </ligand>
</feature>
<dbReference type="Pfam" id="PF07687">
    <property type="entry name" value="M20_dimer"/>
    <property type="match status" value="1"/>
</dbReference>
<evidence type="ECO:0000256" key="12">
    <source>
        <dbReference type="ARBA" id="ARBA00023285"/>
    </source>
</evidence>
<feature type="binding site" evidence="15">
    <location>
        <position position="161"/>
    </location>
    <ligand>
        <name>Zn(2+)</name>
        <dbReference type="ChEBI" id="CHEBI:29105"/>
        <label>1</label>
    </ligand>
</feature>
<keyword evidence="10 15" id="KW-0220">Diaminopimelate biosynthesis</keyword>
<dbReference type="EMBL" id="WHNW01000002">
    <property type="protein sequence ID" value="MPV85621.1"/>
    <property type="molecule type" value="Genomic_DNA"/>
</dbReference>
<evidence type="ECO:0000256" key="8">
    <source>
        <dbReference type="ARBA" id="ARBA00022801"/>
    </source>
</evidence>
<dbReference type="InterPro" id="IPR001261">
    <property type="entry name" value="ArgE/DapE_CS"/>
</dbReference>
<dbReference type="SUPFAM" id="SSF53187">
    <property type="entry name" value="Zn-dependent exopeptidases"/>
    <property type="match status" value="1"/>
</dbReference>
<comment type="pathway">
    <text evidence="1 15">Amino-acid biosynthesis; L-lysine biosynthesis via DAP pathway; LL-2,6-diaminopimelate from (S)-tetrahydrodipicolinate (succinylase route): step 3/3.</text>
</comment>
<dbReference type="PANTHER" id="PTHR43808">
    <property type="entry name" value="ACETYLORNITHINE DEACETYLASE"/>
    <property type="match status" value="1"/>
</dbReference>
<evidence type="ECO:0000313" key="17">
    <source>
        <dbReference type="EMBL" id="MPV85621.1"/>
    </source>
</evidence>
<evidence type="ECO:0000256" key="9">
    <source>
        <dbReference type="ARBA" id="ARBA00022833"/>
    </source>
</evidence>
<evidence type="ECO:0000256" key="1">
    <source>
        <dbReference type="ARBA" id="ARBA00005130"/>
    </source>
</evidence>
<dbReference type="GO" id="GO:0006526">
    <property type="term" value="P:L-arginine biosynthetic process"/>
    <property type="evidence" value="ECO:0007669"/>
    <property type="project" value="TreeGrafter"/>
</dbReference>
<sequence>MNEKELLLNLLDKPSVTPDDAGCFDVIESYLSEFGFQTEIVTFGAVKNLWAVHGNGQPLTVFAGHVDVVPPGDLSKWTTPPFAPTERGGYLYARGAADMKAGVATMCLAATNFVTQYPDYQGSIAIMLTADEEGPAHDGIKQLMPYLVERGVNMDYVIFGEPSSDKVLGDTIKNGRRGSMHVHLTILGQQGHVAYPDLAANPIHALGPVITRLADEIWCQGNEYFPATSKQIWELSGGAGASNIIPGEATIRFNFRFSNQLSAETIIERVHTLVAETLQTLATNTGKRYTYDLYHELAGEPFLTREGDLTQAMQAACQSVLGQSPKLSTGGGTSDARFVAPFGPQVVEFGPVNATIHQVDECVKIDDLPRLTQVYQRVLMTLYGKN</sequence>
<dbReference type="GO" id="GO:0009089">
    <property type="term" value="P:lysine biosynthetic process via diaminopimelate"/>
    <property type="evidence" value="ECO:0007669"/>
    <property type="project" value="UniProtKB-UniRule"/>
</dbReference>
<dbReference type="InterPro" id="IPR036264">
    <property type="entry name" value="Bact_exopeptidase_dim_dom"/>
</dbReference>
<feature type="binding site" evidence="15">
    <location>
        <position position="133"/>
    </location>
    <ligand>
        <name>Zn(2+)</name>
        <dbReference type="ChEBI" id="CHEBI:29105"/>
        <label>2</label>
    </ligand>
</feature>
<dbReference type="EC" id="3.5.1.18" evidence="4 15"/>
<evidence type="ECO:0000313" key="18">
    <source>
        <dbReference type="Proteomes" id="UP000471298"/>
    </source>
</evidence>
<dbReference type="FunCoup" id="A0A6N7ESV0">
    <property type="interactions" value="376"/>
</dbReference>
<feature type="binding site" evidence="15">
    <location>
        <position position="357"/>
    </location>
    <ligand>
        <name>Zn(2+)</name>
        <dbReference type="ChEBI" id="CHEBI:29105"/>
        <label>2</label>
    </ligand>
</feature>
<evidence type="ECO:0000256" key="14">
    <source>
        <dbReference type="ARBA" id="ARBA00051301"/>
    </source>
</evidence>
<dbReference type="InterPro" id="IPR002933">
    <property type="entry name" value="Peptidase_M20"/>
</dbReference>
<name>A0A6N7ESV0_9GAMM</name>
<evidence type="ECO:0000256" key="7">
    <source>
        <dbReference type="ARBA" id="ARBA00022723"/>
    </source>
</evidence>
<proteinExistence type="inferred from homology"/>
<dbReference type="InterPro" id="IPR005941">
    <property type="entry name" value="DapE_proteobac"/>
</dbReference>
<dbReference type="GO" id="GO:0050897">
    <property type="term" value="F:cobalt ion binding"/>
    <property type="evidence" value="ECO:0007669"/>
    <property type="project" value="UniProtKB-UniRule"/>
</dbReference>
<dbReference type="GO" id="GO:0019877">
    <property type="term" value="P:diaminopimelate biosynthetic process"/>
    <property type="evidence" value="ECO:0007669"/>
    <property type="project" value="UniProtKB-UniRule"/>
</dbReference>
<keyword evidence="6 15" id="KW-0028">Amino-acid biosynthesis</keyword>
<evidence type="ECO:0000256" key="2">
    <source>
        <dbReference type="ARBA" id="ARBA00006746"/>
    </source>
</evidence>
<evidence type="ECO:0000256" key="15">
    <source>
        <dbReference type="HAMAP-Rule" id="MF_01690"/>
    </source>
</evidence>
<evidence type="ECO:0000256" key="13">
    <source>
        <dbReference type="ARBA" id="ARBA00031891"/>
    </source>
</evidence>
<keyword evidence="18" id="KW-1185">Reference proteome</keyword>
<comment type="function">
    <text evidence="15">Catalyzes the hydrolysis of N-succinyl-L,L-diaminopimelic acid (SDAP), forming succinate and LL-2,6-diaminopimelate (DAP), an intermediate involved in the bacterial biosynthesis of lysine and meso-diaminopimelic acid, an essential component of bacterial cell walls.</text>
</comment>
<accession>A0A6N7ESV0</accession>
<evidence type="ECO:0000256" key="3">
    <source>
        <dbReference type="ARBA" id="ARBA00011738"/>
    </source>
</evidence>
<dbReference type="GO" id="GO:0008270">
    <property type="term" value="F:zinc ion binding"/>
    <property type="evidence" value="ECO:0007669"/>
    <property type="project" value="UniProtKB-UniRule"/>
</dbReference>
<evidence type="ECO:0000256" key="11">
    <source>
        <dbReference type="ARBA" id="ARBA00023154"/>
    </source>
</evidence>
<feature type="active site" evidence="15">
    <location>
        <position position="67"/>
    </location>
</feature>
<keyword evidence="9 15" id="KW-0862">Zinc</keyword>
<comment type="subunit">
    <text evidence="3 15">Homodimer.</text>
</comment>
<evidence type="ECO:0000256" key="5">
    <source>
        <dbReference type="ARBA" id="ARBA00022391"/>
    </source>
</evidence>
<keyword evidence="7 15" id="KW-0479">Metal-binding</keyword>
<evidence type="ECO:0000256" key="4">
    <source>
        <dbReference type="ARBA" id="ARBA00011921"/>
    </source>
</evidence>
<evidence type="ECO:0000259" key="16">
    <source>
        <dbReference type="Pfam" id="PF07687"/>
    </source>
</evidence>
<evidence type="ECO:0000256" key="6">
    <source>
        <dbReference type="ARBA" id="ARBA00022605"/>
    </source>
</evidence>
<dbReference type="AlphaFoldDB" id="A0A6N7ESV0"/>
<protein>
    <recommendedName>
        <fullName evidence="5 15">Succinyl-diaminopimelate desuccinylase</fullName>
        <shortName evidence="15">SDAP desuccinylase</shortName>
        <ecNumber evidence="4 15">3.5.1.18</ecNumber>
    </recommendedName>
    <alternativeName>
        <fullName evidence="13 15">N-succinyl-LL-2,6-diaminoheptanedioate amidohydrolase</fullName>
    </alternativeName>
</protein>
<dbReference type="InterPro" id="IPR011650">
    <property type="entry name" value="Peptidase_M20_dimer"/>
</dbReference>
<keyword evidence="8 15" id="KW-0378">Hydrolase</keyword>
<gene>
    <name evidence="15 17" type="primary">dapE</name>
    <name evidence="17" type="ORF">GCU85_02575</name>
</gene>
<feature type="domain" description="Peptidase M20 dimerisation" evidence="16">
    <location>
        <begin position="174"/>
        <end position="277"/>
    </location>
</feature>
<dbReference type="Proteomes" id="UP000471298">
    <property type="component" value="Unassembled WGS sequence"/>
</dbReference>
<comment type="similarity">
    <text evidence="2 15">Belongs to the peptidase M20A family. DapE subfamily.</text>
</comment>
<dbReference type="Gene3D" id="3.40.630.10">
    <property type="entry name" value="Zn peptidases"/>
    <property type="match status" value="2"/>
</dbReference>
<feature type="binding site" evidence="15">
    <location>
        <position position="98"/>
    </location>
    <ligand>
        <name>Zn(2+)</name>
        <dbReference type="ChEBI" id="CHEBI:29105"/>
        <label>1</label>
    </ligand>
</feature>
<comment type="caution">
    <text evidence="17">The sequence shown here is derived from an EMBL/GenBank/DDBJ whole genome shotgun (WGS) entry which is preliminary data.</text>
</comment>
<dbReference type="Pfam" id="PF01546">
    <property type="entry name" value="Peptidase_M20"/>
    <property type="match status" value="1"/>
</dbReference>
<feature type="binding site" evidence="15">
    <location>
        <position position="98"/>
    </location>
    <ligand>
        <name>Zn(2+)</name>
        <dbReference type="ChEBI" id="CHEBI:29105"/>
        <label>2</label>
    </ligand>
</feature>
<feature type="active site" description="Proton acceptor" evidence="15">
    <location>
        <position position="132"/>
    </location>
</feature>
<dbReference type="GO" id="GO:0009014">
    <property type="term" value="F:succinyl-diaminopimelate desuccinylase activity"/>
    <property type="evidence" value="ECO:0007669"/>
    <property type="project" value="UniProtKB-UniRule"/>
</dbReference>
<comment type="cofactor">
    <cofactor evidence="15">
        <name>Zn(2+)</name>
        <dbReference type="ChEBI" id="CHEBI:29105"/>
    </cofactor>
    <cofactor evidence="15">
        <name>Co(2+)</name>
        <dbReference type="ChEBI" id="CHEBI:48828"/>
    </cofactor>
    <text evidence="15">Binds 2 Zn(2+) or Co(2+) ions per subunit.</text>
</comment>
<dbReference type="InterPro" id="IPR050072">
    <property type="entry name" value="Peptidase_M20A"/>
</dbReference>
<dbReference type="PROSITE" id="PS00759">
    <property type="entry name" value="ARGE_DAPE_CPG2_2"/>
    <property type="match status" value="1"/>
</dbReference>
<dbReference type="NCBIfam" id="NF009557">
    <property type="entry name" value="PRK13009.1"/>
    <property type="match status" value="1"/>
</dbReference>
<dbReference type="CDD" id="cd03891">
    <property type="entry name" value="M20_DapE_proteobac"/>
    <property type="match status" value="1"/>
</dbReference>
<dbReference type="PANTHER" id="PTHR43808:SF31">
    <property type="entry name" value="N-ACETYL-L-CITRULLINE DEACETYLASE"/>
    <property type="match status" value="1"/>
</dbReference>
<dbReference type="RefSeq" id="WP_218110485.1">
    <property type="nucleotide sequence ID" value="NZ_WHNW01000002.1"/>
</dbReference>
<organism evidence="17 18">
    <name type="scientific">Ostreibacterium oceani</name>
    <dbReference type="NCBI Taxonomy" id="2654998"/>
    <lineage>
        <taxon>Bacteria</taxon>
        <taxon>Pseudomonadati</taxon>
        <taxon>Pseudomonadota</taxon>
        <taxon>Gammaproteobacteria</taxon>
        <taxon>Cardiobacteriales</taxon>
        <taxon>Ostreibacteriaceae</taxon>
        <taxon>Ostreibacterium</taxon>
    </lineage>
</organism>
<evidence type="ECO:0000256" key="10">
    <source>
        <dbReference type="ARBA" id="ARBA00022915"/>
    </source>
</evidence>
<dbReference type="SUPFAM" id="SSF55031">
    <property type="entry name" value="Bacterial exopeptidase dimerisation domain"/>
    <property type="match status" value="1"/>
</dbReference>
<dbReference type="InParanoid" id="A0A6N7ESV0"/>
<keyword evidence="11 15" id="KW-0457">Lysine biosynthesis</keyword>
<reference evidence="17 18" key="1">
    <citation type="submission" date="2019-10" db="EMBL/GenBank/DDBJ databases">
        <title>Cardiobacteriales fam. a chemoheterotrophic member of the order Cardiobacteriales, and proposal of Cardiobacteriales fam. nov.</title>
        <authorList>
            <person name="Wang C."/>
        </authorList>
    </citation>
    <scope>NUCLEOTIDE SEQUENCE [LARGE SCALE GENOMIC DNA]</scope>
    <source>
        <strain evidence="17 18">ML27</strain>
    </source>
</reference>
<comment type="catalytic activity">
    <reaction evidence="14 15">
        <text>N-succinyl-(2S,6S)-2,6-diaminopimelate + H2O = (2S,6S)-2,6-diaminopimelate + succinate</text>
        <dbReference type="Rhea" id="RHEA:22608"/>
        <dbReference type="ChEBI" id="CHEBI:15377"/>
        <dbReference type="ChEBI" id="CHEBI:30031"/>
        <dbReference type="ChEBI" id="CHEBI:57609"/>
        <dbReference type="ChEBI" id="CHEBI:58087"/>
        <dbReference type="EC" id="3.5.1.18"/>
    </reaction>
</comment>
<dbReference type="GO" id="GO:0008777">
    <property type="term" value="F:acetylornithine deacetylase activity"/>
    <property type="evidence" value="ECO:0007669"/>
    <property type="project" value="TreeGrafter"/>
</dbReference>
<dbReference type="HAMAP" id="MF_01690">
    <property type="entry name" value="DapE"/>
    <property type="match status" value="1"/>
</dbReference>
<dbReference type="NCBIfam" id="TIGR01246">
    <property type="entry name" value="dapE_proteo"/>
    <property type="match status" value="1"/>
</dbReference>